<dbReference type="Proteomes" id="UP001597295">
    <property type="component" value="Unassembled WGS sequence"/>
</dbReference>
<proteinExistence type="predicted"/>
<dbReference type="RefSeq" id="WP_379879173.1">
    <property type="nucleotide sequence ID" value="NZ_JBHUIP010000022.1"/>
</dbReference>
<evidence type="ECO:0000313" key="1">
    <source>
        <dbReference type="EMBL" id="MFD2265622.1"/>
    </source>
</evidence>
<reference evidence="2" key="1">
    <citation type="journal article" date="2019" name="Int. J. Syst. Evol. Microbiol.">
        <title>The Global Catalogue of Microorganisms (GCM) 10K type strain sequencing project: providing services to taxonomists for standard genome sequencing and annotation.</title>
        <authorList>
            <consortium name="The Broad Institute Genomics Platform"/>
            <consortium name="The Broad Institute Genome Sequencing Center for Infectious Disease"/>
            <person name="Wu L."/>
            <person name="Ma J."/>
        </authorList>
    </citation>
    <scope>NUCLEOTIDE SEQUENCE [LARGE SCALE GENOMIC DNA]</scope>
    <source>
        <strain evidence="2">CGMCC 1.19062</strain>
    </source>
</reference>
<keyword evidence="2" id="KW-1185">Reference proteome</keyword>
<dbReference type="InterPro" id="IPR046500">
    <property type="entry name" value="DUF6678"/>
</dbReference>
<sequence>MAKQANSGMNKAVWVEPPPVYDVKALTPVMNKTKWDELRLAMYDIEPTPGWSTLSDNGYQSTVDGEWYYHFRIGLYVDIIHVDILVDTLDQRNKVRQALKTIHVPGEETDTGFRVFGYIESGQTVTYI</sequence>
<organism evidence="1 2">
    <name type="scientific">Lacibacterium aquatile</name>
    <dbReference type="NCBI Taxonomy" id="1168082"/>
    <lineage>
        <taxon>Bacteria</taxon>
        <taxon>Pseudomonadati</taxon>
        <taxon>Pseudomonadota</taxon>
        <taxon>Alphaproteobacteria</taxon>
        <taxon>Rhodospirillales</taxon>
        <taxon>Rhodospirillaceae</taxon>
    </lineage>
</organism>
<evidence type="ECO:0000313" key="2">
    <source>
        <dbReference type="Proteomes" id="UP001597295"/>
    </source>
</evidence>
<dbReference type="EMBL" id="JBHUIP010000022">
    <property type="protein sequence ID" value="MFD2265622.1"/>
    <property type="molecule type" value="Genomic_DNA"/>
</dbReference>
<dbReference type="Pfam" id="PF20383">
    <property type="entry name" value="DUF6678"/>
    <property type="match status" value="1"/>
</dbReference>
<comment type="caution">
    <text evidence="1">The sequence shown here is derived from an EMBL/GenBank/DDBJ whole genome shotgun (WGS) entry which is preliminary data.</text>
</comment>
<accession>A0ABW5DWY8</accession>
<gene>
    <name evidence="1" type="ORF">ACFSM5_22170</name>
</gene>
<protein>
    <submittedName>
        <fullName evidence="1">DUF6678 family protein</fullName>
    </submittedName>
</protein>
<name>A0ABW5DWY8_9PROT</name>